<protein>
    <submittedName>
        <fullName evidence="2">Uncharacterized protein</fullName>
    </submittedName>
</protein>
<keyword evidence="3" id="KW-1185">Reference proteome</keyword>
<dbReference type="AlphaFoldDB" id="A0AA35Z5E5"/>
<feature type="transmembrane region" description="Helical" evidence="1">
    <location>
        <begin position="138"/>
        <end position="158"/>
    </location>
</feature>
<dbReference type="Proteomes" id="UP001177003">
    <property type="component" value="Chromosome 5"/>
</dbReference>
<proteinExistence type="predicted"/>
<evidence type="ECO:0000256" key="1">
    <source>
        <dbReference type="SAM" id="Phobius"/>
    </source>
</evidence>
<sequence length="231" mass="26878">MWLCSGLSGCIRLWITVVFYFVEGPTMVLKLNDSCLKAHLLHLRLPTISSHGISLLYKFLIEFSKLTLEQVKKAADVKVLCVLESIVDVNHVSSSSFMFFLYTSEVRACTYLNPHSIWEFYEMRKWMMRFKEIKSCPAIVMVECTKVFFFFFLNFYFLQLKKKNSEKRGQIIVTRIANIATIHVTNAPFPNAVQFRTNRQPKRSLVHVSAYMVHRTGTYRNEHTPTVPDTS</sequence>
<accession>A0AA35Z5E5</accession>
<gene>
    <name evidence="2" type="ORF">LSALG_LOCUS25157</name>
</gene>
<evidence type="ECO:0000313" key="2">
    <source>
        <dbReference type="EMBL" id="CAI9285697.1"/>
    </source>
</evidence>
<keyword evidence="1" id="KW-1133">Transmembrane helix</keyword>
<reference evidence="2" key="1">
    <citation type="submission" date="2023-04" db="EMBL/GenBank/DDBJ databases">
        <authorList>
            <person name="Vijverberg K."/>
            <person name="Xiong W."/>
            <person name="Schranz E."/>
        </authorList>
    </citation>
    <scope>NUCLEOTIDE SEQUENCE</scope>
</reference>
<evidence type="ECO:0000313" key="3">
    <source>
        <dbReference type="Proteomes" id="UP001177003"/>
    </source>
</evidence>
<keyword evidence="1" id="KW-0472">Membrane</keyword>
<dbReference type="EMBL" id="OX465081">
    <property type="protein sequence ID" value="CAI9285697.1"/>
    <property type="molecule type" value="Genomic_DNA"/>
</dbReference>
<name>A0AA35Z5E5_LACSI</name>
<keyword evidence="1" id="KW-0812">Transmembrane</keyword>
<organism evidence="2 3">
    <name type="scientific">Lactuca saligna</name>
    <name type="common">Willowleaf lettuce</name>
    <dbReference type="NCBI Taxonomy" id="75948"/>
    <lineage>
        <taxon>Eukaryota</taxon>
        <taxon>Viridiplantae</taxon>
        <taxon>Streptophyta</taxon>
        <taxon>Embryophyta</taxon>
        <taxon>Tracheophyta</taxon>
        <taxon>Spermatophyta</taxon>
        <taxon>Magnoliopsida</taxon>
        <taxon>eudicotyledons</taxon>
        <taxon>Gunneridae</taxon>
        <taxon>Pentapetalae</taxon>
        <taxon>asterids</taxon>
        <taxon>campanulids</taxon>
        <taxon>Asterales</taxon>
        <taxon>Asteraceae</taxon>
        <taxon>Cichorioideae</taxon>
        <taxon>Cichorieae</taxon>
        <taxon>Lactucinae</taxon>
        <taxon>Lactuca</taxon>
    </lineage>
</organism>